<sequence>MSTTPLRKVDKMSSQSLNFSPVESGRTSSPALMERNNISSPDLKRILDFPSEPKRRRVMMDDVSITSSQVSSQVSSRAHSPSFSELMDDSLQSTPGTTPGTSPAGTLKDQFRRRYSKYELLTDNFQYLFDKDILDACKVWL</sequence>
<dbReference type="AlphaFoldDB" id="A0A8B6BIK7"/>
<reference evidence="2" key="1">
    <citation type="submission" date="2018-11" db="EMBL/GenBank/DDBJ databases">
        <authorList>
            <person name="Alioto T."/>
            <person name="Alioto T."/>
        </authorList>
    </citation>
    <scope>NUCLEOTIDE SEQUENCE</scope>
</reference>
<gene>
    <name evidence="2" type="ORF">MGAL_10B030419</name>
</gene>
<evidence type="ECO:0000313" key="2">
    <source>
        <dbReference type="EMBL" id="VDH91367.1"/>
    </source>
</evidence>
<feature type="compositionally biased region" description="Basic and acidic residues" evidence="1">
    <location>
        <begin position="42"/>
        <end position="51"/>
    </location>
</feature>
<organism evidence="2 3">
    <name type="scientific">Mytilus galloprovincialis</name>
    <name type="common">Mediterranean mussel</name>
    <dbReference type="NCBI Taxonomy" id="29158"/>
    <lineage>
        <taxon>Eukaryota</taxon>
        <taxon>Metazoa</taxon>
        <taxon>Spiralia</taxon>
        <taxon>Lophotrochozoa</taxon>
        <taxon>Mollusca</taxon>
        <taxon>Bivalvia</taxon>
        <taxon>Autobranchia</taxon>
        <taxon>Pteriomorphia</taxon>
        <taxon>Mytilida</taxon>
        <taxon>Mytiloidea</taxon>
        <taxon>Mytilidae</taxon>
        <taxon>Mytilinae</taxon>
        <taxon>Mytilus</taxon>
    </lineage>
</organism>
<protein>
    <submittedName>
        <fullName evidence="2">Uncharacterized protein</fullName>
    </submittedName>
</protein>
<evidence type="ECO:0000313" key="3">
    <source>
        <dbReference type="Proteomes" id="UP000596742"/>
    </source>
</evidence>
<feature type="region of interest" description="Disordered" evidence="1">
    <location>
        <begin position="1"/>
        <end position="51"/>
    </location>
</feature>
<feature type="compositionally biased region" description="Low complexity" evidence="1">
    <location>
        <begin position="93"/>
        <end position="106"/>
    </location>
</feature>
<name>A0A8B6BIK7_MYTGA</name>
<feature type="compositionally biased region" description="Low complexity" evidence="1">
    <location>
        <begin position="67"/>
        <end position="76"/>
    </location>
</feature>
<dbReference type="Proteomes" id="UP000596742">
    <property type="component" value="Unassembled WGS sequence"/>
</dbReference>
<accession>A0A8B6BIK7</accession>
<feature type="compositionally biased region" description="Polar residues" evidence="1">
    <location>
        <begin position="12"/>
        <end position="40"/>
    </location>
</feature>
<dbReference type="EMBL" id="UYJE01000224">
    <property type="protein sequence ID" value="VDH91367.1"/>
    <property type="molecule type" value="Genomic_DNA"/>
</dbReference>
<comment type="caution">
    <text evidence="2">The sequence shown here is derived from an EMBL/GenBank/DDBJ whole genome shotgun (WGS) entry which is preliminary data.</text>
</comment>
<feature type="region of interest" description="Disordered" evidence="1">
    <location>
        <begin position="65"/>
        <end position="108"/>
    </location>
</feature>
<keyword evidence="3" id="KW-1185">Reference proteome</keyword>
<proteinExistence type="predicted"/>
<evidence type="ECO:0000256" key="1">
    <source>
        <dbReference type="SAM" id="MobiDB-lite"/>
    </source>
</evidence>